<dbReference type="Gramene" id="Solyc01g096255.1.1">
    <property type="protein sequence ID" value="Solyc01g096255.1.1"/>
    <property type="gene ID" value="Solyc01g096255.1"/>
</dbReference>
<accession>A0A3Q7ELX3</accession>
<proteinExistence type="predicted"/>
<evidence type="ECO:0000313" key="2">
    <source>
        <dbReference type="Proteomes" id="UP000004994"/>
    </source>
</evidence>
<evidence type="ECO:0000313" key="1">
    <source>
        <dbReference type="EnsemblPlants" id="Solyc01g096255.1.1"/>
    </source>
</evidence>
<organism evidence="1">
    <name type="scientific">Solanum lycopersicum</name>
    <name type="common">Tomato</name>
    <name type="synonym">Lycopersicon esculentum</name>
    <dbReference type="NCBI Taxonomy" id="4081"/>
    <lineage>
        <taxon>Eukaryota</taxon>
        <taxon>Viridiplantae</taxon>
        <taxon>Streptophyta</taxon>
        <taxon>Embryophyta</taxon>
        <taxon>Tracheophyta</taxon>
        <taxon>Spermatophyta</taxon>
        <taxon>Magnoliopsida</taxon>
        <taxon>eudicotyledons</taxon>
        <taxon>Gunneridae</taxon>
        <taxon>Pentapetalae</taxon>
        <taxon>asterids</taxon>
        <taxon>lamiids</taxon>
        <taxon>Solanales</taxon>
        <taxon>Solanaceae</taxon>
        <taxon>Solanoideae</taxon>
        <taxon>Solaneae</taxon>
        <taxon>Solanum</taxon>
        <taxon>Solanum subgen. Lycopersicon</taxon>
    </lineage>
</organism>
<keyword evidence="2" id="KW-1185">Reference proteome</keyword>
<name>A0A3Q7ELX3_SOLLC</name>
<dbReference type="Proteomes" id="UP000004994">
    <property type="component" value="Chromosome 1"/>
</dbReference>
<dbReference type="InParanoid" id="A0A3Q7ELX3"/>
<dbReference type="AlphaFoldDB" id="A0A3Q7ELX3"/>
<dbReference type="EnsemblPlants" id="Solyc01g096255.1.1">
    <property type="protein sequence ID" value="Solyc01g096255.1.1"/>
    <property type="gene ID" value="Solyc01g096255.1"/>
</dbReference>
<reference evidence="1" key="2">
    <citation type="submission" date="2019-01" db="UniProtKB">
        <authorList>
            <consortium name="EnsemblPlants"/>
        </authorList>
    </citation>
    <scope>IDENTIFICATION</scope>
    <source>
        <strain evidence="1">cv. Heinz 1706</strain>
    </source>
</reference>
<reference evidence="1" key="1">
    <citation type="journal article" date="2012" name="Nature">
        <title>The tomato genome sequence provides insights into fleshy fruit evolution.</title>
        <authorList>
            <consortium name="Tomato Genome Consortium"/>
        </authorList>
    </citation>
    <scope>NUCLEOTIDE SEQUENCE [LARGE SCALE GENOMIC DNA]</scope>
    <source>
        <strain evidence="1">cv. Heinz 1706</strain>
    </source>
</reference>
<protein>
    <submittedName>
        <fullName evidence="1">Uncharacterized protein</fullName>
    </submittedName>
</protein>
<sequence>MEFGFNSIIAPLFSPIRVTNLLDFSFILEFPAASFPARRNRGFVSGCNFGGDSFHGLTEEEAIGRNAGDVGDEESIDLAGETGAVDGVGDFGAGKNARIGVAGGGGDVAAGGRMVGRG</sequence>